<sequence>MHSINSNDNDYRFNQLFEDNKSVIDDYYTKSEIIDVNALSESNGTNQNSSKKQISQAPFLLDDIISSIKSDRIFIGSSTKNTNSNTIKKSTGKSTIKNDLLFSETSKIHKKQKKLKTNTRNHFREINLKNNDSYVSYSDNKAPGTSSGSICSYHNNYMKSPTFDTHTIDLTENSSDYECSKFVSKETDQILHNISEMQSIASTTNIKTETRDNNVVMSIIEGVGVSSEIGFAVLNLQTLECYFSQFADYGSFSKTLYSIGLYSVNKVLMASTTLESKRSKLYNRIKLHFTDMDFDTIPRKFFSEEKGVHAIRRWIGSDDQMITMMLTQSKYFCLSALGALYEYLEKSSKINVEVSKITARFKSHNQIMEIDPLSCCELELVESKSNSKTNKTLYSSINHTKTKMGSRLLRLNILQPSTDLQTINSRLDAVEELISNECTFFGLQEELKKIPDIDFIINNMIQITDTLTVKQAEKNINTIIDVFQMLCCCKNVAGIISELKSQTNKAVCGLLKSDIISEMIGLIGSKIRDDFTAPTSALALRNLRCHIVKEGQSGFLDVESTQDALDLVKGYCDKYNIAIQIQYKHPHGYHLAAEKSVVDNIGIAQEFLNVKNHKKMYFFTTLDLVKLNDRIKNSITEINILSDKTIAGVISEVCKNVEVFYQLSEAIGLLDMLLSFATLCTTGQYVRPQFTDCMEVVDGRNPILETTCQSVVSNSFSSSEEKHTYLVIGTNTSGKSAFVRQIALTNIMAQMGCFVPAKKACFSIRESLFAQLNHNDSIEMNASSFMVEMRSTAFILKLATKNSLVIIDELGRGTNALDAEAICYSILLNLFEKQAYVFFTTHLISLCRKLITQKEFNVICMGSEVSRINAARNLNIPDSIIDKAKLVSSMIELVDHDTLSEHFKLIE</sequence>
<dbReference type="InterPro" id="IPR036187">
    <property type="entry name" value="DNA_mismatch_repair_MutS_sf"/>
</dbReference>
<evidence type="ECO:0000256" key="5">
    <source>
        <dbReference type="ARBA" id="ARBA00023254"/>
    </source>
</evidence>
<dbReference type="Gene3D" id="3.30.420.110">
    <property type="entry name" value="MutS, connector domain"/>
    <property type="match status" value="1"/>
</dbReference>
<evidence type="ECO:0000259" key="6">
    <source>
        <dbReference type="SMART" id="SM00533"/>
    </source>
</evidence>
<keyword evidence="9" id="KW-1185">Reference proteome</keyword>
<evidence type="ECO:0000313" key="8">
    <source>
        <dbReference type="EMBL" id="PVU93310.1"/>
    </source>
</evidence>
<keyword evidence="4" id="KW-0238">DNA-binding</keyword>
<gene>
    <name evidence="8" type="ORF">BB561_003352</name>
</gene>
<dbReference type="SMART" id="SM00534">
    <property type="entry name" value="MUTSac"/>
    <property type="match status" value="1"/>
</dbReference>
<dbReference type="Pfam" id="PF05192">
    <property type="entry name" value="MutS_III"/>
    <property type="match status" value="1"/>
</dbReference>
<evidence type="ECO:0000313" key="9">
    <source>
        <dbReference type="Proteomes" id="UP000245383"/>
    </source>
</evidence>
<dbReference type="PANTHER" id="PTHR11361">
    <property type="entry name" value="DNA MISMATCH REPAIR PROTEIN MUTS FAMILY MEMBER"/>
    <property type="match status" value="1"/>
</dbReference>
<evidence type="ECO:0000256" key="3">
    <source>
        <dbReference type="ARBA" id="ARBA00022840"/>
    </source>
</evidence>
<dbReference type="GO" id="GO:0030983">
    <property type="term" value="F:mismatched DNA binding"/>
    <property type="evidence" value="ECO:0007669"/>
    <property type="project" value="InterPro"/>
</dbReference>
<dbReference type="SMART" id="SM00533">
    <property type="entry name" value="MUTSd"/>
    <property type="match status" value="1"/>
</dbReference>
<comment type="similarity">
    <text evidence="1">Belongs to the DNA mismatch repair MutS family.</text>
</comment>
<dbReference type="Pfam" id="PF05188">
    <property type="entry name" value="MutS_II"/>
    <property type="match status" value="1"/>
</dbReference>
<evidence type="ECO:0000256" key="4">
    <source>
        <dbReference type="ARBA" id="ARBA00023125"/>
    </source>
</evidence>
<dbReference type="GO" id="GO:0140664">
    <property type="term" value="F:ATP-dependent DNA damage sensor activity"/>
    <property type="evidence" value="ECO:0007669"/>
    <property type="project" value="InterPro"/>
</dbReference>
<dbReference type="GO" id="GO:0006298">
    <property type="term" value="P:mismatch repair"/>
    <property type="evidence" value="ECO:0007669"/>
    <property type="project" value="InterPro"/>
</dbReference>
<evidence type="ECO:0000256" key="1">
    <source>
        <dbReference type="ARBA" id="ARBA00006271"/>
    </source>
</evidence>
<keyword evidence="5" id="KW-0469">Meiosis</keyword>
<dbReference type="GO" id="GO:0007131">
    <property type="term" value="P:reciprocal meiotic recombination"/>
    <property type="evidence" value="ECO:0007669"/>
    <property type="project" value="TreeGrafter"/>
</dbReference>
<feature type="domain" description="DNA mismatch repair proteins mutS family" evidence="7">
    <location>
        <begin position="722"/>
        <end position="889"/>
    </location>
</feature>
<proteinExistence type="inferred from homology"/>
<dbReference type="SUPFAM" id="SSF48334">
    <property type="entry name" value="DNA repair protein MutS, domain III"/>
    <property type="match status" value="1"/>
</dbReference>
<keyword evidence="3" id="KW-0067">ATP-binding</keyword>
<dbReference type="OrthoDB" id="276261at2759"/>
<keyword evidence="2" id="KW-0547">Nucleotide-binding</keyword>
<dbReference type="GO" id="GO:0005634">
    <property type="term" value="C:nucleus"/>
    <property type="evidence" value="ECO:0007669"/>
    <property type="project" value="TreeGrafter"/>
</dbReference>
<dbReference type="InterPro" id="IPR027417">
    <property type="entry name" value="P-loop_NTPase"/>
</dbReference>
<reference evidence="8 9" key="1">
    <citation type="journal article" date="2018" name="MBio">
        <title>Comparative Genomics Reveals the Core Gene Toolbox for the Fungus-Insect Symbiosis.</title>
        <authorList>
            <person name="Wang Y."/>
            <person name="Stata M."/>
            <person name="Wang W."/>
            <person name="Stajich J.E."/>
            <person name="White M.M."/>
            <person name="Moncalvo J.M."/>
        </authorList>
    </citation>
    <scope>NUCLEOTIDE SEQUENCE [LARGE SCALE GENOMIC DNA]</scope>
    <source>
        <strain evidence="8 9">SWE-8-4</strain>
    </source>
</reference>
<dbReference type="PANTHER" id="PTHR11361:SF21">
    <property type="entry name" value="MUTS PROTEIN HOMOLOG 4"/>
    <property type="match status" value="1"/>
</dbReference>
<dbReference type="InterPro" id="IPR045076">
    <property type="entry name" value="MutS"/>
</dbReference>
<dbReference type="Pfam" id="PF00488">
    <property type="entry name" value="MutS_V"/>
    <property type="match status" value="1"/>
</dbReference>
<protein>
    <recommendedName>
        <fullName evidence="10">DNA mismatch repair proteins mutS family domain-containing protein</fullName>
    </recommendedName>
</protein>
<dbReference type="InterPro" id="IPR007696">
    <property type="entry name" value="DNA_mismatch_repair_MutS_core"/>
</dbReference>
<dbReference type="SUPFAM" id="SSF53150">
    <property type="entry name" value="DNA repair protein MutS, domain II"/>
    <property type="match status" value="1"/>
</dbReference>
<evidence type="ECO:0000259" key="7">
    <source>
        <dbReference type="SMART" id="SM00534"/>
    </source>
</evidence>
<dbReference type="GO" id="GO:0005524">
    <property type="term" value="F:ATP binding"/>
    <property type="evidence" value="ECO:0007669"/>
    <property type="project" value="UniProtKB-KW"/>
</dbReference>
<dbReference type="Gene3D" id="1.10.1420.10">
    <property type="match status" value="2"/>
</dbReference>
<evidence type="ECO:0008006" key="10">
    <source>
        <dbReference type="Google" id="ProtNLM"/>
    </source>
</evidence>
<dbReference type="Proteomes" id="UP000245383">
    <property type="component" value="Unassembled WGS sequence"/>
</dbReference>
<feature type="domain" description="DNA mismatch repair protein MutS core" evidence="6">
    <location>
        <begin position="388"/>
        <end position="707"/>
    </location>
</feature>
<evidence type="ECO:0000256" key="2">
    <source>
        <dbReference type="ARBA" id="ARBA00022741"/>
    </source>
</evidence>
<dbReference type="SUPFAM" id="SSF52540">
    <property type="entry name" value="P-loop containing nucleoside triphosphate hydrolases"/>
    <property type="match status" value="1"/>
</dbReference>
<dbReference type="EMBL" id="MBFR01000132">
    <property type="protein sequence ID" value="PVU93310.1"/>
    <property type="molecule type" value="Genomic_DNA"/>
</dbReference>
<dbReference type="AlphaFoldDB" id="A0A2T9YLV2"/>
<dbReference type="InterPro" id="IPR000432">
    <property type="entry name" value="DNA_mismatch_repair_MutS_C"/>
</dbReference>
<dbReference type="Gene3D" id="3.40.50.300">
    <property type="entry name" value="P-loop containing nucleotide triphosphate hydrolases"/>
    <property type="match status" value="1"/>
</dbReference>
<comment type="caution">
    <text evidence="8">The sequence shown here is derived from an EMBL/GenBank/DDBJ whole genome shotgun (WGS) entry which is preliminary data.</text>
</comment>
<dbReference type="InterPro" id="IPR036678">
    <property type="entry name" value="MutS_con_dom_sf"/>
</dbReference>
<name>A0A2T9YLV2_9FUNG</name>
<accession>A0A2T9YLV2</accession>
<organism evidence="8 9">
    <name type="scientific">Smittium simulii</name>
    <dbReference type="NCBI Taxonomy" id="133385"/>
    <lineage>
        <taxon>Eukaryota</taxon>
        <taxon>Fungi</taxon>
        <taxon>Fungi incertae sedis</taxon>
        <taxon>Zoopagomycota</taxon>
        <taxon>Kickxellomycotina</taxon>
        <taxon>Harpellomycetes</taxon>
        <taxon>Harpellales</taxon>
        <taxon>Legeriomycetaceae</taxon>
        <taxon>Smittium</taxon>
    </lineage>
</organism>
<dbReference type="STRING" id="133385.A0A2T9YLV2"/>
<dbReference type="InterPro" id="IPR007860">
    <property type="entry name" value="DNA_mmatch_repair_MutS_con_dom"/>
</dbReference>